<evidence type="ECO:0000256" key="9">
    <source>
        <dbReference type="RuleBase" id="RU363043"/>
    </source>
</evidence>
<feature type="transmembrane region" description="Helical" evidence="9">
    <location>
        <begin position="121"/>
        <end position="138"/>
    </location>
</feature>
<evidence type="ECO:0000256" key="5">
    <source>
        <dbReference type="ARBA" id="ARBA00022475"/>
    </source>
</evidence>
<feature type="transmembrane region" description="Helical" evidence="9">
    <location>
        <begin position="21"/>
        <end position="43"/>
    </location>
</feature>
<dbReference type="AlphaFoldDB" id="A0A0R2P2U7"/>
<evidence type="ECO:0000313" key="11">
    <source>
        <dbReference type="EMBL" id="KRO32406.1"/>
    </source>
</evidence>
<comment type="similarity">
    <text evidence="3 9">Belongs to the binding-protein-dependent transport system permease family. CysTW subfamily.</text>
</comment>
<feature type="transmembrane region" description="Helical" evidence="9">
    <location>
        <begin position="263"/>
        <end position="286"/>
    </location>
</feature>
<organism evidence="11 12">
    <name type="scientific">Actinobacteria bacterium BACL2 MAG-121001-bin67</name>
    <dbReference type="NCBI Taxonomy" id="1655572"/>
    <lineage>
        <taxon>Bacteria</taxon>
        <taxon>Bacillati</taxon>
        <taxon>Actinomycetota</taxon>
        <taxon>Actinomycetes</taxon>
        <taxon>Actinomycetes incertae sedis</taxon>
        <taxon>ac1 cluster</taxon>
    </lineage>
</organism>
<comment type="caution">
    <text evidence="11">The sequence shown here is derived from an EMBL/GenBank/DDBJ whole genome shotgun (WGS) entry which is preliminary data.</text>
</comment>
<dbReference type="InterPro" id="IPR000515">
    <property type="entry name" value="MetI-like"/>
</dbReference>
<evidence type="ECO:0000256" key="4">
    <source>
        <dbReference type="ARBA" id="ARBA00022448"/>
    </source>
</evidence>
<evidence type="ECO:0000256" key="8">
    <source>
        <dbReference type="ARBA" id="ARBA00023136"/>
    </source>
</evidence>
<protein>
    <recommendedName>
        <fullName evidence="9">Phosphate transport system permease protein PstA</fullName>
    </recommendedName>
</protein>
<dbReference type="GO" id="GO:0005315">
    <property type="term" value="F:phosphate transmembrane transporter activity"/>
    <property type="evidence" value="ECO:0007669"/>
    <property type="project" value="InterPro"/>
</dbReference>
<dbReference type="InterPro" id="IPR035906">
    <property type="entry name" value="MetI-like_sf"/>
</dbReference>
<name>A0A0R2P2U7_9ACTN</name>
<gene>
    <name evidence="11" type="ORF">ABR64_05735</name>
</gene>
<comment type="subcellular location">
    <subcellularLocation>
        <location evidence="2 9">Cell membrane</location>
        <topology evidence="2 9">Multi-pass membrane protein</topology>
    </subcellularLocation>
</comment>
<keyword evidence="5 9" id="KW-1003">Cell membrane</keyword>
<keyword evidence="4" id="KW-0813">Transport</keyword>
<dbReference type="EMBL" id="LIAW01000110">
    <property type="protein sequence ID" value="KRO32406.1"/>
    <property type="molecule type" value="Genomic_DNA"/>
</dbReference>
<dbReference type="Gene3D" id="1.10.3720.10">
    <property type="entry name" value="MetI-like"/>
    <property type="match status" value="1"/>
</dbReference>
<comment type="function">
    <text evidence="1">Part of the binding-protein-dependent transport system for phosphate; probably responsible for the translocation of the substrate across the membrane.</text>
</comment>
<dbReference type="Proteomes" id="UP000053349">
    <property type="component" value="Unassembled WGS sequence"/>
</dbReference>
<feature type="transmembrane region" description="Helical" evidence="9">
    <location>
        <begin position="223"/>
        <end position="251"/>
    </location>
</feature>
<feature type="domain" description="ABC transmembrane type-1" evidence="10">
    <location>
        <begin position="75"/>
        <end position="283"/>
    </location>
</feature>
<dbReference type="CDD" id="cd06261">
    <property type="entry name" value="TM_PBP2"/>
    <property type="match status" value="1"/>
</dbReference>
<accession>A0A0R2P2U7</accession>
<evidence type="ECO:0000256" key="6">
    <source>
        <dbReference type="ARBA" id="ARBA00022692"/>
    </source>
</evidence>
<dbReference type="GO" id="GO:0035435">
    <property type="term" value="P:phosphate ion transmembrane transport"/>
    <property type="evidence" value="ECO:0007669"/>
    <property type="project" value="InterPro"/>
</dbReference>
<dbReference type="Pfam" id="PF00528">
    <property type="entry name" value="BPD_transp_1"/>
    <property type="match status" value="1"/>
</dbReference>
<keyword evidence="6 9" id="KW-0812">Transmembrane</keyword>
<dbReference type="GO" id="GO:0005886">
    <property type="term" value="C:plasma membrane"/>
    <property type="evidence" value="ECO:0007669"/>
    <property type="project" value="UniProtKB-SubCell"/>
</dbReference>
<evidence type="ECO:0000256" key="3">
    <source>
        <dbReference type="ARBA" id="ARBA00007069"/>
    </source>
</evidence>
<proteinExistence type="inferred from homology"/>
<dbReference type="PROSITE" id="PS50928">
    <property type="entry name" value="ABC_TM1"/>
    <property type="match status" value="1"/>
</dbReference>
<feature type="transmembrane region" description="Helical" evidence="9">
    <location>
        <begin position="79"/>
        <end position="100"/>
    </location>
</feature>
<reference evidence="11 12" key="1">
    <citation type="submission" date="2015-10" db="EMBL/GenBank/DDBJ databases">
        <title>Metagenome-Assembled Genomes uncover a global brackish microbiome.</title>
        <authorList>
            <person name="Hugerth L.W."/>
            <person name="Larsson J."/>
            <person name="Alneberg J."/>
            <person name="Lindh M.V."/>
            <person name="Legrand C."/>
            <person name="Pinhassi J."/>
            <person name="Andersson A.F."/>
        </authorList>
    </citation>
    <scope>NUCLEOTIDE SEQUENCE [LARGE SCALE GENOMIC DNA]</scope>
    <source>
        <strain evidence="11">BACL2 MAG-121001-bin67</strain>
    </source>
</reference>
<feature type="transmembrane region" description="Helical" evidence="9">
    <location>
        <begin position="144"/>
        <end position="166"/>
    </location>
</feature>
<keyword evidence="7 9" id="KW-1133">Transmembrane helix</keyword>
<dbReference type="NCBIfam" id="TIGR00974">
    <property type="entry name" value="3a0107s02c"/>
    <property type="match status" value="1"/>
</dbReference>
<evidence type="ECO:0000259" key="10">
    <source>
        <dbReference type="PROSITE" id="PS50928"/>
    </source>
</evidence>
<evidence type="ECO:0000256" key="1">
    <source>
        <dbReference type="ARBA" id="ARBA00003510"/>
    </source>
</evidence>
<sequence length="296" mass="31931">MATTSTSLQSRVSVNRRIKDNSFTTFLSISIVASLAFIFYIIYRLYNNAGYLLSWDLIRFFPSYDIDTAGFQAPIMGSIWVVGFASLFAIPIGVMTALYLEEFAGKRNRFTALIELNIQNLAGVPAVVFGLIGLAFIARGPLSWGFTVGSAAIVLAMLILPVIIIVTREAIRAVPPSYKEGALALGATQWQAVSKLVIPSAIPGTATGTILAVSRAMGESAPLLLLGALSFVTFNPTGLDSGFTILPLAIFKYAGDSREEYQVLASAGSLILLAILFAMNLFAILLRDFTLRKRNV</sequence>
<evidence type="ECO:0000256" key="2">
    <source>
        <dbReference type="ARBA" id="ARBA00004651"/>
    </source>
</evidence>
<evidence type="ECO:0000313" key="12">
    <source>
        <dbReference type="Proteomes" id="UP000053349"/>
    </source>
</evidence>
<dbReference type="PANTHER" id="PTHR43470">
    <property type="entry name" value="PHOSPHATE TRANSPORT SYSTEM PERMEASE PROTEIN PSTA-RELATED"/>
    <property type="match status" value="1"/>
</dbReference>
<dbReference type="InterPro" id="IPR005672">
    <property type="entry name" value="Phosphate_PstA"/>
</dbReference>
<dbReference type="SUPFAM" id="SSF161098">
    <property type="entry name" value="MetI-like"/>
    <property type="match status" value="1"/>
</dbReference>
<evidence type="ECO:0000256" key="7">
    <source>
        <dbReference type="ARBA" id="ARBA00022989"/>
    </source>
</evidence>
<keyword evidence="8 9" id="KW-0472">Membrane</keyword>